<feature type="chain" id="PRO_5039519452" evidence="1">
    <location>
        <begin position="20"/>
        <end position="184"/>
    </location>
</feature>
<evidence type="ECO:0000313" key="2">
    <source>
        <dbReference type="EMBL" id="SDM45836.1"/>
    </source>
</evidence>
<dbReference type="Proteomes" id="UP000182347">
    <property type="component" value="Unassembled WGS sequence"/>
</dbReference>
<organism evidence="2 3">
    <name type="scientific">Sediminibacillus halophilus</name>
    <dbReference type="NCBI Taxonomy" id="482461"/>
    <lineage>
        <taxon>Bacteria</taxon>
        <taxon>Bacillati</taxon>
        <taxon>Bacillota</taxon>
        <taxon>Bacilli</taxon>
        <taxon>Bacillales</taxon>
        <taxon>Bacillaceae</taxon>
        <taxon>Sediminibacillus</taxon>
    </lineage>
</organism>
<evidence type="ECO:0000256" key="1">
    <source>
        <dbReference type="SAM" id="SignalP"/>
    </source>
</evidence>
<dbReference type="AlphaFoldDB" id="A0A1G9TDR9"/>
<sequence length="184" mass="19972">MRKVLISGVCASLIFSSFAATPALAAKEDANSAKVSIEKSGSEIAYSQEYIQELLNESSSQFDLVLPYKEGIIKVPEGYTTTLITNPDTNESFYRIGSQFQTFGLKKWAIVNGFRYGGKALSTVLDVVSDSTATYIRKNSGKIADAIDDASAMIHGEIYQALLSAGVPTFYARNIAWAIDAFLL</sequence>
<dbReference type="RefSeq" id="WP_074599550.1">
    <property type="nucleotide sequence ID" value="NZ_FNHF01000003.1"/>
</dbReference>
<dbReference type="OrthoDB" id="2967315at2"/>
<gene>
    <name evidence="2" type="ORF">SAMN05216244_2544</name>
</gene>
<keyword evidence="3" id="KW-1185">Reference proteome</keyword>
<feature type="signal peptide" evidence="1">
    <location>
        <begin position="1"/>
        <end position="19"/>
    </location>
</feature>
<keyword evidence="1" id="KW-0732">Signal</keyword>
<reference evidence="3" key="1">
    <citation type="submission" date="2016-10" db="EMBL/GenBank/DDBJ databases">
        <authorList>
            <person name="Varghese N."/>
            <person name="Submissions S."/>
        </authorList>
    </citation>
    <scope>NUCLEOTIDE SEQUENCE [LARGE SCALE GENOMIC DNA]</scope>
    <source>
        <strain evidence="3">CGMCC 1.6199</strain>
    </source>
</reference>
<protein>
    <submittedName>
        <fullName evidence="2">Uncharacterized protein</fullName>
    </submittedName>
</protein>
<dbReference type="EMBL" id="FNHF01000003">
    <property type="protein sequence ID" value="SDM45836.1"/>
    <property type="molecule type" value="Genomic_DNA"/>
</dbReference>
<accession>A0A1G9TDR9</accession>
<evidence type="ECO:0000313" key="3">
    <source>
        <dbReference type="Proteomes" id="UP000182347"/>
    </source>
</evidence>
<proteinExistence type="predicted"/>
<name>A0A1G9TDR9_9BACI</name>